<sequence>MQRLHLSPTRWVWLSIVMESLKAYNMTMEEEEETKEEEGTVPTNPSRRPSSPLSEIASPKNQRPKTLRNLGLNRIDVQQTLIASAPSGGAQASLQGAWRSAPLERAPRHELSAATGAQSP</sequence>
<dbReference type="AlphaFoldDB" id="A0A0L9TVK8"/>
<feature type="region of interest" description="Disordered" evidence="1">
    <location>
        <begin position="27"/>
        <end position="65"/>
    </location>
</feature>
<feature type="signal peptide" evidence="2">
    <location>
        <begin position="1"/>
        <end position="23"/>
    </location>
</feature>
<organism evidence="3 4">
    <name type="scientific">Phaseolus angularis</name>
    <name type="common">Azuki bean</name>
    <name type="synonym">Vigna angularis</name>
    <dbReference type="NCBI Taxonomy" id="3914"/>
    <lineage>
        <taxon>Eukaryota</taxon>
        <taxon>Viridiplantae</taxon>
        <taxon>Streptophyta</taxon>
        <taxon>Embryophyta</taxon>
        <taxon>Tracheophyta</taxon>
        <taxon>Spermatophyta</taxon>
        <taxon>Magnoliopsida</taxon>
        <taxon>eudicotyledons</taxon>
        <taxon>Gunneridae</taxon>
        <taxon>Pentapetalae</taxon>
        <taxon>rosids</taxon>
        <taxon>fabids</taxon>
        <taxon>Fabales</taxon>
        <taxon>Fabaceae</taxon>
        <taxon>Papilionoideae</taxon>
        <taxon>50 kb inversion clade</taxon>
        <taxon>NPAAA clade</taxon>
        <taxon>indigoferoid/millettioid clade</taxon>
        <taxon>Phaseoleae</taxon>
        <taxon>Vigna</taxon>
    </lineage>
</organism>
<evidence type="ECO:0000256" key="1">
    <source>
        <dbReference type="SAM" id="MobiDB-lite"/>
    </source>
</evidence>
<feature type="compositionally biased region" description="Polar residues" evidence="1">
    <location>
        <begin position="41"/>
        <end position="53"/>
    </location>
</feature>
<gene>
    <name evidence="3" type="ORF">LR48_Vigan02g073500</name>
</gene>
<reference evidence="4" key="1">
    <citation type="journal article" date="2015" name="Proc. Natl. Acad. Sci. U.S.A.">
        <title>Genome sequencing of adzuki bean (Vigna angularis) provides insight into high starch and low fat accumulation and domestication.</title>
        <authorList>
            <person name="Yang K."/>
            <person name="Tian Z."/>
            <person name="Chen C."/>
            <person name="Luo L."/>
            <person name="Zhao B."/>
            <person name="Wang Z."/>
            <person name="Yu L."/>
            <person name="Li Y."/>
            <person name="Sun Y."/>
            <person name="Li W."/>
            <person name="Chen Y."/>
            <person name="Li Y."/>
            <person name="Zhang Y."/>
            <person name="Ai D."/>
            <person name="Zhao J."/>
            <person name="Shang C."/>
            <person name="Ma Y."/>
            <person name="Wu B."/>
            <person name="Wang M."/>
            <person name="Gao L."/>
            <person name="Sun D."/>
            <person name="Zhang P."/>
            <person name="Guo F."/>
            <person name="Wang W."/>
            <person name="Li Y."/>
            <person name="Wang J."/>
            <person name="Varshney R.K."/>
            <person name="Wang J."/>
            <person name="Ling H.Q."/>
            <person name="Wan P."/>
        </authorList>
    </citation>
    <scope>NUCLEOTIDE SEQUENCE</scope>
    <source>
        <strain evidence="4">cv. Jingnong 6</strain>
    </source>
</reference>
<evidence type="ECO:0000313" key="3">
    <source>
        <dbReference type="EMBL" id="KOM34585.1"/>
    </source>
</evidence>
<protein>
    <submittedName>
        <fullName evidence="3">Uncharacterized protein</fullName>
    </submittedName>
</protein>
<feature type="region of interest" description="Disordered" evidence="1">
    <location>
        <begin position="85"/>
        <end position="120"/>
    </location>
</feature>
<evidence type="ECO:0000313" key="4">
    <source>
        <dbReference type="Proteomes" id="UP000053144"/>
    </source>
</evidence>
<feature type="chain" id="PRO_5005595092" evidence="2">
    <location>
        <begin position="24"/>
        <end position="120"/>
    </location>
</feature>
<dbReference type="Gramene" id="KOM34585">
    <property type="protein sequence ID" value="KOM34585"/>
    <property type="gene ID" value="LR48_Vigan02g073500"/>
</dbReference>
<dbReference type="EMBL" id="CM003372">
    <property type="protein sequence ID" value="KOM34585.1"/>
    <property type="molecule type" value="Genomic_DNA"/>
</dbReference>
<name>A0A0L9TVK8_PHAAN</name>
<accession>A0A0L9TVK8</accession>
<keyword evidence="2" id="KW-0732">Signal</keyword>
<dbReference type="Proteomes" id="UP000053144">
    <property type="component" value="Chromosome 2"/>
</dbReference>
<proteinExistence type="predicted"/>
<evidence type="ECO:0000256" key="2">
    <source>
        <dbReference type="SAM" id="SignalP"/>
    </source>
</evidence>